<comment type="caution">
    <text evidence="2">The sequence shown here is derived from an EMBL/GenBank/DDBJ whole genome shotgun (WGS) entry which is preliminary data.</text>
</comment>
<dbReference type="STRING" id="1817832.A3J48_00490"/>
<evidence type="ECO:0000313" key="2">
    <source>
        <dbReference type="EMBL" id="OGE84950.1"/>
    </source>
</evidence>
<feature type="region of interest" description="Disordered" evidence="1">
    <location>
        <begin position="1"/>
        <end position="24"/>
    </location>
</feature>
<accession>A0A1F5P5N5</accession>
<evidence type="ECO:0000256" key="1">
    <source>
        <dbReference type="SAM" id="MobiDB-lite"/>
    </source>
</evidence>
<sequence>MGPSPELHKQEPNESETEELDELNDEQRISHLAESGLLTPGQQARFRILNAQERETLLRQAASNNGKLEQMLLSPDPVQVLSGLESARAYMGSAEGRRAMDMMSAIIANRETLSSGLPLDRLTGLLRALDNQDPPKLRRLVSELLSQ</sequence>
<gene>
    <name evidence="2" type="ORF">A3J48_00490</name>
</gene>
<organism evidence="2 3">
    <name type="scientific">Candidatus Doudnabacteria bacterium RIFCSPHIGHO2_02_FULL_46_11</name>
    <dbReference type="NCBI Taxonomy" id="1817832"/>
    <lineage>
        <taxon>Bacteria</taxon>
        <taxon>Candidatus Doudnaibacteriota</taxon>
    </lineage>
</organism>
<name>A0A1F5P5N5_9BACT</name>
<proteinExistence type="predicted"/>
<feature type="compositionally biased region" description="Acidic residues" evidence="1">
    <location>
        <begin position="13"/>
        <end position="24"/>
    </location>
</feature>
<evidence type="ECO:0000313" key="3">
    <source>
        <dbReference type="Proteomes" id="UP000176786"/>
    </source>
</evidence>
<dbReference type="EMBL" id="MFES01000030">
    <property type="protein sequence ID" value="OGE84950.1"/>
    <property type="molecule type" value="Genomic_DNA"/>
</dbReference>
<reference evidence="2 3" key="1">
    <citation type="journal article" date="2016" name="Nat. Commun.">
        <title>Thousands of microbial genomes shed light on interconnected biogeochemical processes in an aquifer system.</title>
        <authorList>
            <person name="Anantharaman K."/>
            <person name="Brown C.T."/>
            <person name="Hug L.A."/>
            <person name="Sharon I."/>
            <person name="Castelle C.J."/>
            <person name="Probst A.J."/>
            <person name="Thomas B.C."/>
            <person name="Singh A."/>
            <person name="Wilkins M.J."/>
            <person name="Karaoz U."/>
            <person name="Brodie E.L."/>
            <person name="Williams K.H."/>
            <person name="Hubbard S.S."/>
            <person name="Banfield J.F."/>
        </authorList>
    </citation>
    <scope>NUCLEOTIDE SEQUENCE [LARGE SCALE GENOMIC DNA]</scope>
</reference>
<dbReference type="AlphaFoldDB" id="A0A1F5P5N5"/>
<protein>
    <submittedName>
        <fullName evidence="2">Uncharacterized protein</fullName>
    </submittedName>
</protein>
<feature type="compositionally biased region" description="Basic and acidic residues" evidence="1">
    <location>
        <begin position="1"/>
        <end position="12"/>
    </location>
</feature>
<dbReference type="Proteomes" id="UP000176786">
    <property type="component" value="Unassembled WGS sequence"/>
</dbReference>